<dbReference type="InterPro" id="IPR036770">
    <property type="entry name" value="Ankyrin_rpt-contain_sf"/>
</dbReference>
<sequence length="416" mass="45082">AARGGHVNVLQWLHELAPWNTQTTHDVLKNAASGGHVNALEWLMATHDWRGGGAAACAAAAAAGKLGALQHLLRCGSEVDHNAFSEAAACGQVELMEWALVEGAPLPLRLRDACRRATRRGQRASLEWLESTFFAAPWDEDIFSCAAYSGDMTLLQWLHERGCPWDDHASRIAAIYGDIVVLEWLRTAGAPIAVDACDVAYDCEEMNAFEWAYGHGLPIAGKTEVAMAARGDVSRLDWLRARGHVFHSPPDMWAVADFSTMRWLHKHEFPCNAQAMHAALGNAEAMLWLLYEVGSSAWDGSACVAAASEGDPTSLALLHMTCRATGGGHDQEVCAAAAAGGYGDVLRWARGEGCAWDQRVCVEARVNGHLDVLRWAFGEAIRVVRQSCGACRSERRGQGWRTQQLLALCADAAARC</sequence>
<proteinExistence type="predicted"/>
<dbReference type="InterPro" id="IPR052050">
    <property type="entry name" value="SecEffector_AnkRepeat"/>
</dbReference>
<accession>A0A836CCJ3</accession>
<gene>
    <name evidence="1" type="ORF">JKP88DRAFT_167002</name>
</gene>
<comment type="caution">
    <text evidence="1">The sequence shown here is derived from an EMBL/GenBank/DDBJ whole genome shotgun (WGS) entry which is preliminary data.</text>
</comment>
<dbReference type="AlphaFoldDB" id="A0A836CCJ3"/>
<dbReference type="EMBL" id="JAFCMP010000412">
    <property type="protein sequence ID" value="KAG5180083.1"/>
    <property type="molecule type" value="Genomic_DNA"/>
</dbReference>
<organism evidence="1 2">
    <name type="scientific">Tribonema minus</name>
    <dbReference type="NCBI Taxonomy" id="303371"/>
    <lineage>
        <taxon>Eukaryota</taxon>
        <taxon>Sar</taxon>
        <taxon>Stramenopiles</taxon>
        <taxon>Ochrophyta</taxon>
        <taxon>PX clade</taxon>
        <taxon>Xanthophyceae</taxon>
        <taxon>Tribonematales</taxon>
        <taxon>Tribonemataceae</taxon>
        <taxon>Tribonema</taxon>
    </lineage>
</organism>
<dbReference type="Proteomes" id="UP000664859">
    <property type="component" value="Unassembled WGS sequence"/>
</dbReference>
<dbReference type="PANTHER" id="PTHR46586">
    <property type="entry name" value="ANKYRIN REPEAT-CONTAINING PROTEIN"/>
    <property type="match status" value="1"/>
</dbReference>
<name>A0A836CCJ3_9STRA</name>
<reference evidence="1" key="1">
    <citation type="submission" date="2021-02" db="EMBL/GenBank/DDBJ databases">
        <title>First Annotated Genome of the Yellow-green Alga Tribonema minus.</title>
        <authorList>
            <person name="Mahan K.M."/>
        </authorList>
    </citation>
    <scope>NUCLEOTIDE SEQUENCE</scope>
    <source>
        <strain evidence="1">UTEX B ZZ1240</strain>
    </source>
</reference>
<protein>
    <recommendedName>
        <fullName evidence="3">Ankyrin repeat domain-containing protein</fullName>
    </recommendedName>
</protein>
<evidence type="ECO:0008006" key="3">
    <source>
        <dbReference type="Google" id="ProtNLM"/>
    </source>
</evidence>
<evidence type="ECO:0000313" key="2">
    <source>
        <dbReference type="Proteomes" id="UP000664859"/>
    </source>
</evidence>
<dbReference type="SUPFAM" id="SSF140860">
    <property type="entry name" value="Pseudo ankyrin repeat-like"/>
    <property type="match status" value="2"/>
</dbReference>
<keyword evidence="2" id="KW-1185">Reference proteome</keyword>
<dbReference type="PANTHER" id="PTHR46586:SF3">
    <property type="entry name" value="ANKYRIN REPEAT-CONTAINING PROTEIN"/>
    <property type="match status" value="1"/>
</dbReference>
<feature type="non-terminal residue" evidence="1">
    <location>
        <position position="1"/>
    </location>
</feature>
<evidence type="ECO:0000313" key="1">
    <source>
        <dbReference type="EMBL" id="KAG5180083.1"/>
    </source>
</evidence>
<dbReference type="Gene3D" id="1.25.40.20">
    <property type="entry name" value="Ankyrin repeat-containing domain"/>
    <property type="match status" value="1"/>
</dbReference>